<dbReference type="InterPro" id="IPR018060">
    <property type="entry name" value="HTH_AraC"/>
</dbReference>
<dbReference type="GO" id="GO:0043565">
    <property type="term" value="F:sequence-specific DNA binding"/>
    <property type="evidence" value="ECO:0007669"/>
    <property type="project" value="InterPro"/>
</dbReference>
<dbReference type="InterPro" id="IPR020449">
    <property type="entry name" value="Tscrpt_reg_AraC-type_HTH"/>
</dbReference>
<dbReference type="SUPFAM" id="SSF55136">
    <property type="entry name" value="Probable bacterial effector-binding domain"/>
    <property type="match status" value="1"/>
</dbReference>
<dbReference type="PANTHER" id="PTHR47504">
    <property type="entry name" value="RIGHT ORIGIN-BINDING PROTEIN"/>
    <property type="match status" value="1"/>
</dbReference>
<dbReference type="InterPro" id="IPR011256">
    <property type="entry name" value="Reg_factor_effector_dom_sf"/>
</dbReference>
<name>A0A0L8BHN0_ENSAD</name>
<dbReference type="AlphaFoldDB" id="A0A0L8BHN0"/>
<dbReference type="Gene3D" id="3.20.80.10">
    <property type="entry name" value="Regulatory factor, effector binding domain"/>
    <property type="match status" value="1"/>
</dbReference>
<sequence length="279" mass="30726">MSAIGRAIWFIESHFASDISLEEIAEAAGLSRFHLSRVFGLVTGRSISVYIRGRRLSGAARSLADGSSNILAVALEAGYGSHEAFTRAFREQFGVTPETVRKQGHLRNIELTEPLRMDDTRLLKLDPPRFEDSPPLLLAGLAETYAYGRTEGIPSLWQRFNAHFSNIPGQKGNVAYGVCSQSDGEAGTFRYMAAAEIDDTAALPTGFTTIKLPKQRYAVFLHRGHISAIATTAHHIFGTWLPEAGLQHGETPDLIERYDDRFDPHSGMGVVEIWVPIKS</sequence>
<gene>
    <name evidence="5" type="ORF">AC244_28090</name>
</gene>
<accession>A0A0L8BHN0</accession>
<keyword evidence="2" id="KW-0238">DNA-binding</keyword>
<dbReference type="InterPro" id="IPR050959">
    <property type="entry name" value="MarA-like"/>
</dbReference>
<dbReference type="EMBL" id="LGAP01000029">
    <property type="protein sequence ID" value="KOF14172.1"/>
    <property type="molecule type" value="Genomic_DNA"/>
</dbReference>
<evidence type="ECO:0000313" key="6">
    <source>
        <dbReference type="Proteomes" id="UP000037425"/>
    </source>
</evidence>
<dbReference type="InterPro" id="IPR029442">
    <property type="entry name" value="GyrI-like"/>
</dbReference>
<dbReference type="Gene3D" id="1.10.10.60">
    <property type="entry name" value="Homeodomain-like"/>
    <property type="match status" value="2"/>
</dbReference>
<dbReference type="InterPro" id="IPR018062">
    <property type="entry name" value="HTH_AraC-typ_CS"/>
</dbReference>
<dbReference type="Pfam" id="PF06445">
    <property type="entry name" value="GyrI-like"/>
    <property type="match status" value="1"/>
</dbReference>
<evidence type="ECO:0000256" key="2">
    <source>
        <dbReference type="ARBA" id="ARBA00023125"/>
    </source>
</evidence>
<evidence type="ECO:0000256" key="1">
    <source>
        <dbReference type="ARBA" id="ARBA00023015"/>
    </source>
</evidence>
<comment type="caution">
    <text evidence="5">The sequence shown here is derived from an EMBL/GenBank/DDBJ whole genome shotgun (WGS) entry which is preliminary data.</text>
</comment>
<keyword evidence="3" id="KW-0804">Transcription</keyword>
<evidence type="ECO:0000313" key="5">
    <source>
        <dbReference type="EMBL" id="KOF14172.1"/>
    </source>
</evidence>
<dbReference type="OrthoDB" id="282744at2"/>
<dbReference type="PROSITE" id="PS00041">
    <property type="entry name" value="HTH_ARAC_FAMILY_1"/>
    <property type="match status" value="1"/>
</dbReference>
<dbReference type="Pfam" id="PF12833">
    <property type="entry name" value="HTH_18"/>
    <property type="match status" value="1"/>
</dbReference>
<evidence type="ECO:0000256" key="3">
    <source>
        <dbReference type="ARBA" id="ARBA00023163"/>
    </source>
</evidence>
<evidence type="ECO:0000259" key="4">
    <source>
        <dbReference type="PROSITE" id="PS01124"/>
    </source>
</evidence>
<proteinExistence type="predicted"/>
<dbReference type="RefSeq" id="WP_053252103.1">
    <property type="nucleotide sequence ID" value="NZ_LGAP01000029.1"/>
</dbReference>
<dbReference type="GO" id="GO:0003700">
    <property type="term" value="F:DNA-binding transcription factor activity"/>
    <property type="evidence" value="ECO:0007669"/>
    <property type="project" value="InterPro"/>
</dbReference>
<reference evidence="6" key="1">
    <citation type="submission" date="2015-07" db="EMBL/GenBank/DDBJ databases">
        <title>Whole genome sequence of an Ensifer adhaerens strain isolated from a cave pool in the Wind Cave National Park.</title>
        <authorList>
            <person name="Eng W.W.H."/>
            <person name="Gan H.M."/>
            <person name="Barton H.A."/>
            <person name="Savka M.A."/>
        </authorList>
    </citation>
    <scope>NUCLEOTIDE SEQUENCE [LARGE SCALE GENOMIC DNA]</scope>
    <source>
        <strain evidence="6">SD006</strain>
    </source>
</reference>
<dbReference type="PATRIC" id="fig|106592.7.peg.4427"/>
<dbReference type="PROSITE" id="PS01124">
    <property type="entry name" value="HTH_ARAC_FAMILY_2"/>
    <property type="match status" value="1"/>
</dbReference>
<dbReference type="InterPro" id="IPR009057">
    <property type="entry name" value="Homeodomain-like_sf"/>
</dbReference>
<feature type="domain" description="HTH araC/xylS-type" evidence="4">
    <location>
        <begin position="5"/>
        <end position="103"/>
    </location>
</feature>
<dbReference type="InterPro" id="IPR010499">
    <property type="entry name" value="AraC_E-bd"/>
</dbReference>
<dbReference type="PRINTS" id="PR00032">
    <property type="entry name" value="HTHARAC"/>
</dbReference>
<keyword evidence="1" id="KW-0805">Transcription regulation</keyword>
<protein>
    <submittedName>
        <fullName evidence="5">AraC family transcriptional regulator</fullName>
    </submittedName>
</protein>
<dbReference type="SMART" id="SM00342">
    <property type="entry name" value="HTH_ARAC"/>
    <property type="match status" value="1"/>
</dbReference>
<dbReference type="Proteomes" id="UP000037425">
    <property type="component" value="Unassembled WGS sequence"/>
</dbReference>
<organism evidence="5 6">
    <name type="scientific">Ensifer adhaerens</name>
    <name type="common">Sinorhizobium morelense</name>
    <dbReference type="NCBI Taxonomy" id="106592"/>
    <lineage>
        <taxon>Bacteria</taxon>
        <taxon>Pseudomonadati</taxon>
        <taxon>Pseudomonadota</taxon>
        <taxon>Alphaproteobacteria</taxon>
        <taxon>Hyphomicrobiales</taxon>
        <taxon>Rhizobiaceae</taxon>
        <taxon>Sinorhizobium/Ensifer group</taxon>
        <taxon>Ensifer</taxon>
    </lineage>
</organism>
<dbReference type="PANTHER" id="PTHR47504:SF5">
    <property type="entry name" value="RIGHT ORIGIN-BINDING PROTEIN"/>
    <property type="match status" value="1"/>
</dbReference>
<dbReference type="SMART" id="SM00871">
    <property type="entry name" value="AraC_E_bind"/>
    <property type="match status" value="1"/>
</dbReference>
<dbReference type="SUPFAM" id="SSF46689">
    <property type="entry name" value="Homeodomain-like"/>
    <property type="match status" value="2"/>
</dbReference>